<dbReference type="STRING" id="1080227.A8L45_15470"/>
<comment type="caution">
    <text evidence="1">The sequence shown here is derived from an EMBL/GenBank/DDBJ whole genome shotgun (WGS) entry which is preliminary data.</text>
</comment>
<evidence type="ECO:0000313" key="2">
    <source>
        <dbReference type="Proteomes" id="UP000094936"/>
    </source>
</evidence>
<accession>A0A1C3EF02</accession>
<reference evidence="1 2" key="1">
    <citation type="submission" date="2016-05" db="EMBL/GenBank/DDBJ databases">
        <title>Genomic Taxonomy of the Vibrionaceae.</title>
        <authorList>
            <person name="Gomez-Gil B."/>
            <person name="Enciso-Ibarra J."/>
        </authorList>
    </citation>
    <scope>NUCLEOTIDE SEQUENCE [LARGE SCALE GENOMIC DNA]</scope>
    <source>
        <strain evidence="1 2">CAIM 1920</strain>
    </source>
</reference>
<sequence>MNFRELIIASALFTTAFFSQMLHAHELGFAGLLSKSNKGVIPKLTLSAGKPISETGKITLESGKYYEMEIIGDGSAELALSGSEFFHAIWVDEVVINDLEVRPIGISSIEFDDAGEMEIGFVAIKPGTYRLSIPGSTGKTQGVDIIIE</sequence>
<dbReference type="EMBL" id="LYBM01000030">
    <property type="protein sequence ID" value="ODA31774.1"/>
    <property type="molecule type" value="Genomic_DNA"/>
</dbReference>
<proteinExistence type="predicted"/>
<name>A0A1C3EF02_9GAMM</name>
<gene>
    <name evidence="1" type="ORF">A8L45_15470</name>
</gene>
<organism evidence="1 2">
    <name type="scientific">Veronia pacifica</name>
    <dbReference type="NCBI Taxonomy" id="1080227"/>
    <lineage>
        <taxon>Bacteria</taxon>
        <taxon>Pseudomonadati</taxon>
        <taxon>Pseudomonadota</taxon>
        <taxon>Gammaproteobacteria</taxon>
        <taxon>Vibrionales</taxon>
        <taxon>Vibrionaceae</taxon>
        <taxon>Veronia</taxon>
    </lineage>
</organism>
<protein>
    <recommendedName>
        <fullName evidence="3">Copper-binding protein</fullName>
    </recommendedName>
</protein>
<keyword evidence="2" id="KW-1185">Reference proteome</keyword>
<evidence type="ECO:0008006" key="3">
    <source>
        <dbReference type="Google" id="ProtNLM"/>
    </source>
</evidence>
<dbReference type="Proteomes" id="UP000094936">
    <property type="component" value="Unassembled WGS sequence"/>
</dbReference>
<evidence type="ECO:0000313" key="1">
    <source>
        <dbReference type="EMBL" id="ODA31774.1"/>
    </source>
</evidence>
<dbReference type="AlphaFoldDB" id="A0A1C3EF02"/>
<dbReference type="RefSeq" id="WP_068903868.1">
    <property type="nucleotide sequence ID" value="NZ_JBHUIF010000004.1"/>
</dbReference>